<evidence type="ECO:0000313" key="2">
    <source>
        <dbReference type="EMBL" id="KAF7508783.1"/>
    </source>
</evidence>
<name>A0A8H7E5C4_9EURO</name>
<gene>
    <name evidence="2" type="ORF">GJ744_008660</name>
</gene>
<proteinExistence type="predicted"/>
<feature type="compositionally biased region" description="Basic and acidic residues" evidence="1">
    <location>
        <begin position="610"/>
        <end position="620"/>
    </location>
</feature>
<dbReference type="AlphaFoldDB" id="A0A8H7E5C4"/>
<evidence type="ECO:0000256" key="1">
    <source>
        <dbReference type="SAM" id="MobiDB-lite"/>
    </source>
</evidence>
<evidence type="ECO:0000313" key="3">
    <source>
        <dbReference type="Proteomes" id="UP000606974"/>
    </source>
</evidence>
<feature type="compositionally biased region" description="Polar residues" evidence="1">
    <location>
        <begin position="703"/>
        <end position="716"/>
    </location>
</feature>
<feature type="region of interest" description="Disordered" evidence="1">
    <location>
        <begin position="483"/>
        <end position="523"/>
    </location>
</feature>
<feature type="compositionally biased region" description="Polar residues" evidence="1">
    <location>
        <begin position="8"/>
        <end position="22"/>
    </location>
</feature>
<feature type="compositionally biased region" description="Basic and acidic residues" evidence="1">
    <location>
        <begin position="25"/>
        <end position="34"/>
    </location>
</feature>
<feature type="compositionally biased region" description="Polar residues" evidence="1">
    <location>
        <begin position="484"/>
        <end position="499"/>
    </location>
</feature>
<keyword evidence="3" id="KW-1185">Reference proteome</keyword>
<dbReference type="PANTHER" id="PTHR45615">
    <property type="entry name" value="MYOSIN HEAVY CHAIN, NON-MUSCLE"/>
    <property type="match status" value="1"/>
</dbReference>
<feature type="compositionally biased region" description="Polar residues" evidence="1">
    <location>
        <begin position="241"/>
        <end position="251"/>
    </location>
</feature>
<feature type="region of interest" description="Disordered" evidence="1">
    <location>
        <begin position="1"/>
        <end position="34"/>
    </location>
</feature>
<reference evidence="2" key="1">
    <citation type="submission" date="2020-02" db="EMBL/GenBank/DDBJ databases">
        <authorList>
            <person name="Palmer J.M."/>
        </authorList>
    </citation>
    <scope>NUCLEOTIDE SEQUENCE</scope>
    <source>
        <strain evidence="2">EPUS1.4</strain>
        <tissue evidence="2">Thallus</tissue>
    </source>
</reference>
<dbReference type="Pfam" id="PF12709">
    <property type="entry name" value="Fungal_TACC"/>
    <property type="match status" value="1"/>
</dbReference>
<dbReference type="PANTHER" id="PTHR45615:SF80">
    <property type="entry name" value="GRIP DOMAIN-CONTAINING PROTEIN"/>
    <property type="match status" value="1"/>
</dbReference>
<feature type="region of interest" description="Disordered" evidence="1">
    <location>
        <begin position="55"/>
        <end position="96"/>
    </location>
</feature>
<sequence>MAAPSPLTLLSPSVQNTKQQSPLRIDQHNISESEHYEVKSSKKCLYTMSTYVHRNSSEDDDFHNTPSRASISPYKGTTKRAPSGGTPSPIKFAPPIKTDTALDSAECANSPFPESTLRFDEGLTRECETPTKGGTEPDDTTMHRNIEDEGMSTIMHDKEGTNQQESGEEEAEITLSIDDTANDISAFSAIPEADLTRFAALRNSTATPIRPMVEGWSPSKQLRNAAPSTPATVKRPLRLSIHSQSDNSFDNDATPRRPYSASSSEDLLDFTGQSSIIIPPPRSSSRPSTRRSPSGRGGFPIKINPSPVHRSQASVDRERSRGIISPVKQIPSPPNSTTPYTDRRKHLLDFDLEPLATPRSVPSITPRELESLRSDLSSQICSLSATLSGKEAEVLALKRSITDAEVRVGNTSEELRNEKLLRESLEQEKQDWDQRGREMENVLREIRQEIMVGELERDKLRRQTEEAEKRAEEMEVRVVELQTRLESANRRTTLSPTSSPRKKTDELTGEPATPLVNGNGVNGMDINEAVREATERVARDLHALYKSKHETKVAALKKSYEARLEKKIRHLEDELKSTNTEILNLRTERDAATSGPLTSSVAVDQQLQEQTRRSEDLLREKEQMEANAKVLQARIEGLEAEVQSVKQLTDSLGEELEKERAEKGELVAQVDLFLALGDDQSAAITTPQRNGMVGLREEAKLRSVSSDSIPPSTASYSAARHSVEFQQTQQATQHHQQPPQQQSPARPHSAVNGRAAAGAGGTGGRPRPMSMLQPPGKFSGIPGPGGVRGSGKTLPARTAGVGGGGIMEGIAKMGAGAAGKGY</sequence>
<feature type="compositionally biased region" description="Low complexity" evidence="1">
    <location>
        <begin position="726"/>
        <end position="742"/>
    </location>
</feature>
<dbReference type="Proteomes" id="UP000606974">
    <property type="component" value="Unassembled WGS sequence"/>
</dbReference>
<accession>A0A8H7E5C4</accession>
<feature type="compositionally biased region" description="Polar residues" evidence="1">
    <location>
        <begin position="595"/>
        <end position="609"/>
    </location>
</feature>
<feature type="region of interest" description="Disordered" evidence="1">
    <location>
        <begin position="590"/>
        <end position="620"/>
    </location>
</feature>
<feature type="region of interest" description="Disordered" evidence="1">
    <location>
        <begin position="701"/>
        <end position="804"/>
    </location>
</feature>
<dbReference type="EMBL" id="JAACFV010000049">
    <property type="protein sequence ID" value="KAF7508783.1"/>
    <property type="molecule type" value="Genomic_DNA"/>
</dbReference>
<dbReference type="OrthoDB" id="5367584at2759"/>
<feature type="region of interest" description="Disordered" evidence="1">
    <location>
        <begin position="212"/>
        <end position="341"/>
    </location>
</feature>
<feature type="compositionally biased region" description="Low complexity" evidence="1">
    <location>
        <begin position="283"/>
        <end position="294"/>
    </location>
</feature>
<dbReference type="InterPro" id="IPR024312">
    <property type="entry name" value="TACC_fungi"/>
</dbReference>
<comment type="caution">
    <text evidence="2">The sequence shown here is derived from an EMBL/GenBank/DDBJ whole genome shotgun (WGS) entry which is preliminary data.</text>
</comment>
<protein>
    <submittedName>
        <fullName evidence="2">Uncharacterized protein</fullName>
    </submittedName>
</protein>
<organism evidence="2 3">
    <name type="scientific">Endocarpon pusillum</name>
    <dbReference type="NCBI Taxonomy" id="364733"/>
    <lineage>
        <taxon>Eukaryota</taxon>
        <taxon>Fungi</taxon>
        <taxon>Dikarya</taxon>
        <taxon>Ascomycota</taxon>
        <taxon>Pezizomycotina</taxon>
        <taxon>Eurotiomycetes</taxon>
        <taxon>Chaetothyriomycetidae</taxon>
        <taxon>Verrucariales</taxon>
        <taxon>Verrucariaceae</taxon>
        <taxon>Endocarpon</taxon>
    </lineage>
</organism>
<dbReference type="SUPFAM" id="SSF57997">
    <property type="entry name" value="Tropomyosin"/>
    <property type="match status" value="1"/>
</dbReference>
<feature type="compositionally biased region" description="Polar residues" evidence="1">
    <location>
        <begin position="218"/>
        <end position="231"/>
    </location>
</feature>